<dbReference type="InterPro" id="IPR001684">
    <property type="entry name" value="Ribosomal_bL27"/>
</dbReference>
<gene>
    <name evidence="4" type="ORF">CDCA_CDCA05G1484</name>
</gene>
<dbReference type="AlphaFoldDB" id="A0AAV9ITH5"/>
<dbReference type="NCBIfam" id="TIGR00062">
    <property type="entry name" value="L27"/>
    <property type="match status" value="1"/>
</dbReference>
<dbReference type="PANTHER" id="PTHR15893">
    <property type="entry name" value="RIBOSOMAL PROTEIN L27"/>
    <property type="match status" value="1"/>
</dbReference>
<keyword evidence="3" id="KW-0687">Ribonucleoprotein</keyword>
<dbReference type="EMBL" id="JANCYW010000005">
    <property type="protein sequence ID" value="KAK4535459.1"/>
    <property type="molecule type" value="Genomic_DNA"/>
</dbReference>
<dbReference type="Proteomes" id="UP001301350">
    <property type="component" value="Unassembled WGS sequence"/>
</dbReference>
<dbReference type="GO" id="GO:0005840">
    <property type="term" value="C:ribosome"/>
    <property type="evidence" value="ECO:0007669"/>
    <property type="project" value="UniProtKB-KW"/>
</dbReference>
<dbReference type="Pfam" id="PF01016">
    <property type="entry name" value="Ribosomal_L27"/>
    <property type="match status" value="1"/>
</dbReference>
<keyword evidence="2" id="KW-0689">Ribosomal protein</keyword>
<name>A0AAV9ITH5_CYACA</name>
<dbReference type="GO" id="GO:1990904">
    <property type="term" value="C:ribonucleoprotein complex"/>
    <property type="evidence" value="ECO:0007669"/>
    <property type="project" value="UniProtKB-KW"/>
</dbReference>
<evidence type="ECO:0000256" key="2">
    <source>
        <dbReference type="ARBA" id="ARBA00022980"/>
    </source>
</evidence>
<dbReference type="SUPFAM" id="SSF110324">
    <property type="entry name" value="Ribosomal L27 protein-like"/>
    <property type="match status" value="1"/>
</dbReference>
<comment type="caution">
    <text evidence="4">The sequence shown here is derived from an EMBL/GenBank/DDBJ whole genome shotgun (WGS) entry which is preliminary data.</text>
</comment>
<proteinExistence type="inferred from homology"/>
<evidence type="ECO:0000256" key="1">
    <source>
        <dbReference type="ARBA" id="ARBA00010797"/>
    </source>
</evidence>
<comment type="similarity">
    <text evidence="1">Belongs to the bacterial ribosomal protein bL27 family.</text>
</comment>
<dbReference type="PROSITE" id="PS00831">
    <property type="entry name" value="RIBOSOMAL_L27"/>
    <property type="match status" value="1"/>
</dbReference>
<evidence type="ECO:0000256" key="3">
    <source>
        <dbReference type="ARBA" id="ARBA00023274"/>
    </source>
</evidence>
<sequence>MALWSRLLEFSGRVAVPLPTLPRLFVRGATKKSTSVSKNGRDSAGRRLGLKVGNRERVRAGQVLIRQRGTKWLPGGNVGLGRDHTIYALRDGLVAFTRNRAGRSVVNLEVPVVEEAEVVATAVARR</sequence>
<dbReference type="GO" id="GO:0003735">
    <property type="term" value="F:structural constituent of ribosome"/>
    <property type="evidence" value="ECO:0007669"/>
    <property type="project" value="InterPro"/>
</dbReference>
<accession>A0AAV9ITH5</accession>
<protein>
    <recommendedName>
        <fullName evidence="6">50S ribosomal protein L27</fullName>
    </recommendedName>
</protein>
<evidence type="ECO:0008006" key="6">
    <source>
        <dbReference type="Google" id="ProtNLM"/>
    </source>
</evidence>
<dbReference type="InterPro" id="IPR018261">
    <property type="entry name" value="Ribosomal_bL27_CS"/>
</dbReference>
<dbReference type="PRINTS" id="PR00063">
    <property type="entry name" value="RIBOSOMALL27"/>
</dbReference>
<dbReference type="FunFam" id="2.40.50.100:FF:000020">
    <property type="entry name" value="50S ribosomal protein L27"/>
    <property type="match status" value="1"/>
</dbReference>
<dbReference type="Gene3D" id="2.40.50.100">
    <property type="match status" value="1"/>
</dbReference>
<reference evidence="4 5" key="1">
    <citation type="submission" date="2022-07" db="EMBL/GenBank/DDBJ databases">
        <title>Genome-wide signatures of adaptation to extreme environments.</title>
        <authorList>
            <person name="Cho C.H."/>
            <person name="Yoon H.S."/>
        </authorList>
    </citation>
    <scope>NUCLEOTIDE SEQUENCE [LARGE SCALE GENOMIC DNA]</scope>
    <source>
        <strain evidence="4 5">DBV 063 E5</strain>
    </source>
</reference>
<organism evidence="4 5">
    <name type="scientific">Cyanidium caldarium</name>
    <name type="common">Red alga</name>
    <dbReference type="NCBI Taxonomy" id="2771"/>
    <lineage>
        <taxon>Eukaryota</taxon>
        <taxon>Rhodophyta</taxon>
        <taxon>Bangiophyceae</taxon>
        <taxon>Cyanidiales</taxon>
        <taxon>Cyanidiaceae</taxon>
        <taxon>Cyanidium</taxon>
    </lineage>
</organism>
<keyword evidence="5" id="KW-1185">Reference proteome</keyword>
<evidence type="ECO:0000313" key="5">
    <source>
        <dbReference type="Proteomes" id="UP001301350"/>
    </source>
</evidence>
<evidence type="ECO:0000313" key="4">
    <source>
        <dbReference type="EMBL" id="KAK4535459.1"/>
    </source>
</evidence>
<dbReference type="PANTHER" id="PTHR15893:SF0">
    <property type="entry name" value="LARGE RIBOSOMAL SUBUNIT PROTEIN BL27M"/>
    <property type="match status" value="1"/>
</dbReference>
<dbReference type="GO" id="GO:0006412">
    <property type="term" value="P:translation"/>
    <property type="evidence" value="ECO:0007669"/>
    <property type="project" value="InterPro"/>
</dbReference>